<evidence type="ECO:0000256" key="2">
    <source>
        <dbReference type="SAM" id="SignalP"/>
    </source>
</evidence>
<dbReference type="SUPFAM" id="SSF53474">
    <property type="entry name" value="alpha/beta-Hydrolases"/>
    <property type="match status" value="1"/>
</dbReference>
<sequence length="652" mass="70589">MFYKTTALVGVAAAALISAPFAGAQEAKAPTSAERVTEGSLVMENIPNIPEEVSEKLRQYQNVRTHGFADWTDEGVLIATRFGEVSQIHQVKTPFGARRQVTFYDEPIGGASVSPAGGSFVFSKDTGGDEFYQGYLFDMASGGVTRFTEAGTRNGGYTWTDDGSQVFFYEARDGEADYDLKMGNAANPASIETVFEGNGTGALFPVDFSADGSMVTIQRYISVQDSDIFTFDVATGEMTEIRPGEEVAYNGLYFLPDGSLLTSTDAGSEFKNLVRLVPGSDEMTVYTSDIDWDIEGYDLSPDGSTVVFTVNEGGLGTIKLLDIESGEVMDGPDLPTGIAAGPQFDSTGARVGFTFVGATSPADAWSFDVETLELTRWTEAEVGGLDTAAFVEPEMFDYPNADGMDIPAFIYRPAGEGPYPVIVSIHGGPEGQSRPYFSSTYQYWANELGAAVVVPNVRGSAGYGKTYVSLDNGLNRKKSVEDIGALLDWIDGQGDLDSDRVLVYGGSYGGYMVLASMVDYDDRLAGGINIVGISDFKTFLENTKGYRRDLRRAEYGDERDPEIAAFFEEISPLNNASEITKPLFIIQGANDPRVPASEAEQILAAVRQNGGEAWFLLAMDEGHGFRKKSNRDFQREAETLFLQDVLELDGGE</sequence>
<dbReference type="Gene3D" id="3.40.50.1820">
    <property type="entry name" value="alpha/beta hydrolase"/>
    <property type="match status" value="1"/>
</dbReference>
<keyword evidence="5" id="KW-1185">Reference proteome</keyword>
<dbReference type="RefSeq" id="WP_269402592.1">
    <property type="nucleotide sequence ID" value="NZ_JAPWGW010000003.1"/>
</dbReference>
<dbReference type="PRINTS" id="PR00862">
    <property type="entry name" value="PROLIGOPTASE"/>
</dbReference>
<dbReference type="EMBL" id="JAPWGW010000003">
    <property type="protein sequence ID" value="MCZ4298520.1"/>
    <property type="molecule type" value="Genomic_DNA"/>
</dbReference>
<evidence type="ECO:0000256" key="1">
    <source>
        <dbReference type="ARBA" id="ARBA00022801"/>
    </source>
</evidence>
<feature type="signal peptide" evidence="2">
    <location>
        <begin position="1"/>
        <end position="24"/>
    </location>
</feature>
<feature type="domain" description="Peptidase S9 prolyl oligopeptidase catalytic" evidence="3">
    <location>
        <begin position="436"/>
        <end position="646"/>
    </location>
</feature>
<comment type="caution">
    <text evidence="4">The sequence shown here is derived from an EMBL/GenBank/DDBJ whole genome shotgun (WGS) entry which is preliminary data.</text>
</comment>
<protein>
    <submittedName>
        <fullName evidence="4">Prolyl oligopeptidase family serine peptidase</fullName>
    </submittedName>
</protein>
<dbReference type="InterPro" id="IPR001375">
    <property type="entry name" value="Peptidase_S9_cat"/>
</dbReference>
<evidence type="ECO:0000313" key="5">
    <source>
        <dbReference type="Proteomes" id="UP001083770"/>
    </source>
</evidence>
<proteinExistence type="predicted"/>
<dbReference type="Proteomes" id="UP001083770">
    <property type="component" value="Unassembled WGS sequence"/>
</dbReference>
<dbReference type="SUPFAM" id="SSF50993">
    <property type="entry name" value="Peptidase/esterase 'gauge' domain"/>
    <property type="match status" value="1"/>
</dbReference>
<keyword evidence="2" id="KW-0732">Signal</keyword>
<name>A0ABT4LVY3_9PROT</name>
<keyword evidence="1" id="KW-0378">Hydrolase</keyword>
<dbReference type="InterPro" id="IPR011042">
    <property type="entry name" value="6-blade_b-propeller_TolB-like"/>
</dbReference>
<dbReference type="PANTHER" id="PTHR42776">
    <property type="entry name" value="SERINE PEPTIDASE S9 FAMILY MEMBER"/>
    <property type="match status" value="1"/>
</dbReference>
<evidence type="ECO:0000313" key="4">
    <source>
        <dbReference type="EMBL" id="MCZ4298520.1"/>
    </source>
</evidence>
<organism evidence="4 5">
    <name type="scientific">Henriciella marina</name>
    <dbReference type="NCBI Taxonomy" id="453851"/>
    <lineage>
        <taxon>Bacteria</taxon>
        <taxon>Pseudomonadati</taxon>
        <taxon>Pseudomonadota</taxon>
        <taxon>Alphaproteobacteria</taxon>
        <taxon>Hyphomonadales</taxon>
        <taxon>Hyphomonadaceae</taxon>
        <taxon>Henriciella</taxon>
    </lineage>
</organism>
<feature type="chain" id="PRO_5045682216" evidence="2">
    <location>
        <begin position="25"/>
        <end position="652"/>
    </location>
</feature>
<reference evidence="4" key="1">
    <citation type="submission" date="2022-12" db="EMBL/GenBank/DDBJ databases">
        <title>Bacterial isolates from different developmental stages of Nematostella vectensis.</title>
        <authorList>
            <person name="Fraune S."/>
        </authorList>
    </citation>
    <scope>NUCLEOTIDE SEQUENCE</scope>
    <source>
        <strain evidence="4">G21632-S1</strain>
    </source>
</reference>
<dbReference type="InterPro" id="IPR029058">
    <property type="entry name" value="AB_hydrolase_fold"/>
</dbReference>
<dbReference type="Gene3D" id="2.120.10.30">
    <property type="entry name" value="TolB, C-terminal domain"/>
    <property type="match status" value="2"/>
</dbReference>
<accession>A0ABT4LVY3</accession>
<gene>
    <name evidence="4" type="ORF">O4G74_10655</name>
</gene>
<dbReference type="PANTHER" id="PTHR42776:SF27">
    <property type="entry name" value="DIPEPTIDYL PEPTIDASE FAMILY MEMBER 6"/>
    <property type="match status" value="1"/>
</dbReference>
<evidence type="ECO:0000259" key="3">
    <source>
        <dbReference type="Pfam" id="PF00326"/>
    </source>
</evidence>
<dbReference type="Pfam" id="PF00326">
    <property type="entry name" value="Peptidase_S9"/>
    <property type="match status" value="1"/>
</dbReference>
<dbReference type="InterPro" id="IPR002470">
    <property type="entry name" value="Peptidase_S9A"/>
</dbReference>